<evidence type="ECO:0000256" key="2">
    <source>
        <dbReference type="ARBA" id="ARBA00012417"/>
    </source>
</evidence>
<dbReference type="Gene3D" id="3.30.420.10">
    <property type="entry name" value="Ribonuclease H-like superfamily/Ribonuclease H"/>
    <property type="match status" value="1"/>
</dbReference>
<dbReference type="GO" id="GO:0003677">
    <property type="term" value="F:DNA binding"/>
    <property type="evidence" value="ECO:0007669"/>
    <property type="project" value="UniProtKB-KW"/>
</dbReference>
<evidence type="ECO:0000256" key="7">
    <source>
        <dbReference type="ARBA" id="ARBA00023125"/>
    </source>
</evidence>
<dbReference type="SUPFAM" id="SSF53098">
    <property type="entry name" value="Ribonuclease H-like"/>
    <property type="match status" value="1"/>
</dbReference>
<dbReference type="InterPro" id="IPR023211">
    <property type="entry name" value="DNA_pol_palm_dom_sf"/>
</dbReference>
<feature type="domain" description="DNA-directed DNA polymerase family B exonuclease" evidence="10">
    <location>
        <begin position="100"/>
        <end position="316"/>
    </location>
</feature>
<evidence type="ECO:0000259" key="9">
    <source>
        <dbReference type="Pfam" id="PF00136"/>
    </source>
</evidence>
<dbReference type="GO" id="GO:0003887">
    <property type="term" value="F:DNA-directed DNA polymerase activity"/>
    <property type="evidence" value="ECO:0007669"/>
    <property type="project" value="UniProtKB-KW"/>
</dbReference>
<feature type="domain" description="DNA-directed DNA polymerase family B multifunctional" evidence="9">
    <location>
        <begin position="383"/>
        <end position="911"/>
    </location>
</feature>
<organism evidence="11">
    <name type="scientific">Chrysiptera rollandi iridovirus</name>
    <dbReference type="NCBI Taxonomy" id="3156500"/>
    <lineage>
        <taxon>Viruses</taxon>
        <taxon>Varidnaviria</taxon>
        <taxon>Bamfordvirae</taxon>
        <taxon>Nucleocytoviricota</taxon>
        <taxon>Megaviricetes</taxon>
        <taxon>Pimascovirales</taxon>
        <taxon>Pimascovirales incertae sedis</taxon>
        <taxon>Iridoviridae</taxon>
    </lineage>
</organism>
<evidence type="ECO:0000256" key="4">
    <source>
        <dbReference type="ARBA" id="ARBA00022695"/>
    </source>
</evidence>
<comment type="catalytic activity">
    <reaction evidence="8">
        <text>DNA(n) + a 2'-deoxyribonucleoside 5'-triphosphate = DNA(n+1) + diphosphate</text>
        <dbReference type="Rhea" id="RHEA:22508"/>
        <dbReference type="Rhea" id="RHEA-COMP:17339"/>
        <dbReference type="Rhea" id="RHEA-COMP:17340"/>
        <dbReference type="ChEBI" id="CHEBI:33019"/>
        <dbReference type="ChEBI" id="CHEBI:61560"/>
        <dbReference type="ChEBI" id="CHEBI:173112"/>
        <dbReference type="EC" id="2.7.7.7"/>
    </reaction>
</comment>
<reference evidence="11" key="1">
    <citation type="submission" date="2024-04" db="EMBL/GenBank/DDBJ databases">
        <title>Limited transmission of microbial species among coral reef fishes from the Great Barrier Reef, Australia.</title>
        <authorList>
            <person name="Costa V.A."/>
            <person name="Bellwood D.R."/>
            <person name="Mifsud J.C.O."/>
            <person name="Geoghegan J.L."/>
            <person name="Harvey E."/>
            <person name="Holmes E.C."/>
        </authorList>
    </citation>
    <scope>NUCLEOTIDE SEQUENCE</scope>
    <source>
        <strain evidence="11">F19</strain>
    </source>
</reference>
<keyword evidence="6" id="KW-0235">DNA replication</keyword>
<dbReference type="InterPro" id="IPR043502">
    <property type="entry name" value="DNA/RNA_pol_sf"/>
</dbReference>
<evidence type="ECO:0000256" key="6">
    <source>
        <dbReference type="ARBA" id="ARBA00023109"/>
    </source>
</evidence>
<evidence type="ECO:0000313" key="11">
    <source>
        <dbReference type="EMBL" id="XBE43076.1"/>
    </source>
</evidence>
<keyword evidence="6" id="KW-1194">Viral DNA replication</keyword>
<protein>
    <recommendedName>
        <fullName evidence="2">DNA-directed DNA polymerase</fullName>
        <ecNumber evidence="2">2.7.7.7</ecNumber>
    </recommendedName>
</protein>
<dbReference type="GO" id="GO:0006287">
    <property type="term" value="P:base-excision repair, gap-filling"/>
    <property type="evidence" value="ECO:0007669"/>
    <property type="project" value="TreeGrafter"/>
</dbReference>
<dbReference type="Gene3D" id="3.90.1600.10">
    <property type="entry name" value="Palm domain of DNA polymerase"/>
    <property type="match status" value="1"/>
</dbReference>
<accession>A0AAU7BB56</accession>
<dbReference type="InterPro" id="IPR050240">
    <property type="entry name" value="DNA_pol_type-B"/>
</dbReference>
<name>A0AAU7BB56_9VIRU</name>
<proteinExistence type="inferred from homology"/>
<dbReference type="Pfam" id="PF03104">
    <property type="entry name" value="DNA_pol_B_exo1"/>
    <property type="match status" value="1"/>
</dbReference>
<evidence type="ECO:0000256" key="5">
    <source>
        <dbReference type="ARBA" id="ARBA00022932"/>
    </source>
</evidence>
<dbReference type="SUPFAM" id="SSF56672">
    <property type="entry name" value="DNA/RNA polymerases"/>
    <property type="match status" value="1"/>
</dbReference>
<dbReference type="SMART" id="SM00486">
    <property type="entry name" value="POLBc"/>
    <property type="match status" value="1"/>
</dbReference>
<dbReference type="EC" id="2.7.7.7" evidence="2"/>
<sequence>MKQYPAEPDLEENFVTSIRGYGFDINGNRICLQVEDFQPSVYIEAHANINFTNLRFTLEEKTNLYNFKNTKQDFFKVYFRTKSQMTAFLRENALENIAHEQNASSLLQFLTQQKLSQVGWLEFDGVLIEEANLCDKTFECIWTDTRPETGPFVEPLVCAFDCEVYSTIPTAMPSDKPGDEIFQISAVFSDGDEFLISLEGADYDDDVIQCSTERILLQTFMSLIKTKKPTILIGYNILGFDIEYILKRCTRLFLVDELLELGYGNKQANIKAVKWSSDAIGIQELTYIQWEGIVVLDLYPIVKRDYKFDNYKLETVAQAILGCGKDLVGIKDIIAAYDTKLMKKVGDYCVKDSRLCLQLEAKMATWIGLVEMANVCNVQPMTLYIQGQQIKIYSQVYKYCHFNNIVVNTNAYKTPATLKYSGAYVMEPVPGIYTNVIPFDFSSLYPSIIITENICYSTIADENVPDEDCNNFEWEDHIGCEHDPKVIAVTKLTQEIKALDSKMASMRVCRDQFKTKVEKQTLQLKINRLKEAQKPLRKQRAAFKAQKTFVICAKNSFRFLKSCIKVGVIPTIIQNLLSSRNAVKKLLKSQAHDEIGRIILDKKQLAYKISANSMYGAMGVRSGYLPYMPGAMTVTYCGREAIKKSLRLIEEKFGGKVIYGDTDSNYVQFKNLSLDKLWDHAQYVSKQVSAHFPKTMSLEFEEKIYKKFILLGKKKYVYTAWDTSNKVKLGFKGVVLARRDNAKIVRHLYNNCLNDIMMQAKTQTDIIYLIIDCISRLGCSFSHDEFVLTKSVGDADGEYDYESGRLGNYKVKSLPLDFDERERQLNGKTEEEWYTSQLPGHMQLVKKLARRGIPVAKGSRLEIVILNNGKVKLGEKMEDLDHYINNKWHLKLDYKYYITSMINPLDQLLEVVYNKPLLAEIANNVFKKTVCLAELRAKFKPKLIFIRNKCLKPIH</sequence>
<keyword evidence="7" id="KW-0238">DNA-binding</keyword>
<keyword evidence="4" id="KW-0548">Nucleotidyltransferase</keyword>
<keyword evidence="3" id="KW-0808">Transferase</keyword>
<dbReference type="GO" id="GO:0045004">
    <property type="term" value="P:DNA replication proofreading"/>
    <property type="evidence" value="ECO:0007669"/>
    <property type="project" value="TreeGrafter"/>
</dbReference>
<dbReference type="InterPro" id="IPR036397">
    <property type="entry name" value="RNaseH_sf"/>
</dbReference>
<dbReference type="PRINTS" id="PR00106">
    <property type="entry name" value="DNAPOLB"/>
</dbReference>
<dbReference type="EMBL" id="PP700487">
    <property type="protein sequence ID" value="XBE43076.1"/>
    <property type="molecule type" value="Genomic_DNA"/>
</dbReference>
<keyword evidence="5" id="KW-0239">DNA-directed DNA polymerase</keyword>
<dbReference type="Gene3D" id="1.10.132.60">
    <property type="entry name" value="DNA polymerase family B, C-terminal domain"/>
    <property type="match status" value="1"/>
</dbReference>
<dbReference type="InterPro" id="IPR006172">
    <property type="entry name" value="DNA-dir_DNA_pol_B"/>
</dbReference>
<evidence type="ECO:0000256" key="8">
    <source>
        <dbReference type="ARBA" id="ARBA00049244"/>
    </source>
</evidence>
<evidence type="ECO:0000256" key="3">
    <source>
        <dbReference type="ARBA" id="ARBA00022679"/>
    </source>
</evidence>
<dbReference type="Gene3D" id="3.30.342.10">
    <property type="entry name" value="DNA Polymerase, chain B, domain 1"/>
    <property type="match status" value="1"/>
</dbReference>
<evidence type="ECO:0000256" key="1">
    <source>
        <dbReference type="ARBA" id="ARBA00005755"/>
    </source>
</evidence>
<dbReference type="GO" id="GO:0039693">
    <property type="term" value="P:viral DNA genome replication"/>
    <property type="evidence" value="ECO:0007669"/>
    <property type="project" value="UniProtKB-KW"/>
</dbReference>
<dbReference type="PANTHER" id="PTHR10322">
    <property type="entry name" value="DNA POLYMERASE CATALYTIC SUBUNIT"/>
    <property type="match status" value="1"/>
</dbReference>
<dbReference type="InterPro" id="IPR042087">
    <property type="entry name" value="DNA_pol_B_thumb"/>
</dbReference>
<dbReference type="InterPro" id="IPR012337">
    <property type="entry name" value="RNaseH-like_sf"/>
</dbReference>
<evidence type="ECO:0000259" key="10">
    <source>
        <dbReference type="Pfam" id="PF03104"/>
    </source>
</evidence>
<dbReference type="GO" id="GO:0006297">
    <property type="term" value="P:nucleotide-excision repair, DNA gap filling"/>
    <property type="evidence" value="ECO:0007669"/>
    <property type="project" value="TreeGrafter"/>
</dbReference>
<dbReference type="Gene3D" id="1.10.287.690">
    <property type="entry name" value="Helix hairpin bin"/>
    <property type="match status" value="1"/>
</dbReference>
<dbReference type="InterPro" id="IPR006133">
    <property type="entry name" value="DNA-dir_DNA_pol_B_exonuc"/>
</dbReference>
<dbReference type="GO" id="GO:0008296">
    <property type="term" value="F:3'-5'-DNA exonuclease activity"/>
    <property type="evidence" value="ECO:0007669"/>
    <property type="project" value="TreeGrafter"/>
</dbReference>
<dbReference type="GO" id="GO:0000166">
    <property type="term" value="F:nucleotide binding"/>
    <property type="evidence" value="ECO:0007669"/>
    <property type="project" value="InterPro"/>
</dbReference>
<dbReference type="PANTHER" id="PTHR10322:SF23">
    <property type="entry name" value="DNA POLYMERASE DELTA CATALYTIC SUBUNIT"/>
    <property type="match status" value="1"/>
</dbReference>
<comment type="similarity">
    <text evidence="1">Belongs to the DNA polymerase type-B family.</text>
</comment>
<dbReference type="Pfam" id="PF00136">
    <property type="entry name" value="DNA_pol_B"/>
    <property type="match status" value="1"/>
</dbReference>
<dbReference type="InterPro" id="IPR006134">
    <property type="entry name" value="DNA-dir_DNA_pol_B_multi_dom"/>
</dbReference>